<comment type="caution">
    <text evidence="1">The sequence shown here is derived from an EMBL/GenBank/DDBJ whole genome shotgun (WGS) entry which is preliminary data.</text>
</comment>
<dbReference type="Proteomes" id="UP000231070">
    <property type="component" value="Unassembled WGS sequence"/>
</dbReference>
<evidence type="ECO:0000313" key="2">
    <source>
        <dbReference type="Proteomes" id="UP000231070"/>
    </source>
</evidence>
<keyword evidence="2" id="KW-1185">Reference proteome</keyword>
<dbReference type="RefSeq" id="WP_100083442.1">
    <property type="nucleotide sequence ID" value="NZ_NQVN01000039.1"/>
</dbReference>
<proteinExistence type="predicted"/>
<name>A0A2G9WPS5_9HYPH</name>
<reference evidence="1 2" key="1">
    <citation type="submission" date="2017-08" db="EMBL/GenBank/DDBJ databases">
        <title>Pleomorphomonas carboxidotrophicus sp. nov., a new mesophilic hydrogenogenic carboxidotroph.</title>
        <authorList>
            <person name="Esquivel-Elizondo S."/>
            <person name="Krajmalnik-Brown R."/>
            <person name="Maldonado J."/>
        </authorList>
    </citation>
    <scope>NUCLEOTIDE SEQUENCE [LARGE SCALE GENOMIC DNA]</scope>
    <source>
        <strain evidence="1 2">SVCO-16</strain>
    </source>
</reference>
<evidence type="ECO:0000313" key="1">
    <source>
        <dbReference type="EMBL" id="PIO96312.1"/>
    </source>
</evidence>
<gene>
    <name evidence="1" type="ORF">CJ014_26115</name>
</gene>
<accession>A0A2G9WPS5</accession>
<dbReference type="EMBL" id="NQVN01000039">
    <property type="protein sequence ID" value="PIO96312.1"/>
    <property type="molecule type" value="Genomic_DNA"/>
</dbReference>
<protein>
    <submittedName>
        <fullName evidence="1">Uncharacterized protein</fullName>
    </submittedName>
</protein>
<dbReference type="AlphaFoldDB" id="A0A2G9WPS5"/>
<dbReference type="OrthoDB" id="8039031at2"/>
<sequence length="144" mass="16152">MPISYDPRGLMKFFGRPEWTACFQSIFDRHFGPALDPVGMTFEDLGDELGDAMAMTLWECAFEDFLTRDFDVAGVNIIDEYLKRRGKPSLPGMGRPKLRPLAPCGRGTRERGVLKLDDARQRSGSIGDLYAHRALFGPRSYACA</sequence>
<organism evidence="1 2">
    <name type="scientific">Pleomorphomonas carboxyditropha</name>
    <dbReference type="NCBI Taxonomy" id="2023338"/>
    <lineage>
        <taxon>Bacteria</taxon>
        <taxon>Pseudomonadati</taxon>
        <taxon>Pseudomonadota</taxon>
        <taxon>Alphaproteobacteria</taxon>
        <taxon>Hyphomicrobiales</taxon>
        <taxon>Pleomorphomonadaceae</taxon>
        <taxon>Pleomorphomonas</taxon>
    </lineage>
</organism>